<dbReference type="AlphaFoldDB" id="A0A0G0CV10"/>
<dbReference type="Proteomes" id="UP000034536">
    <property type="component" value="Unassembled WGS sequence"/>
</dbReference>
<comment type="caution">
    <text evidence="2">The sequence shown here is derived from an EMBL/GenBank/DDBJ whole genome shotgun (WGS) entry which is preliminary data.</text>
</comment>
<evidence type="ECO:0000256" key="1">
    <source>
        <dbReference type="SAM" id="Phobius"/>
    </source>
</evidence>
<dbReference type="InterPro" id="IPR025101">
    <property type="entry name" value="DUF4012"/>
</dbReference>
<name>A0A0G0CV10_9BACT</name>
<evidence type="ECO:0000313" key="2">
    <source>
        <dbReference type="EMBL" id="KKP85644.1"/>
    </source>
</evidence>
<accession>A0A0G0CV10</accession>
<gene>
    <name evidence="2" type="ORF">UR89_C0047G0001</name>
</gene>
<proteinExistence type="predicted"/>
<feature type="non-terminal residue" evidence="2">
    <location>
        <position position="1"/>
    </location>
</feature>
<dbReference type="EMBL" id="LBQX01000047">
    <property type="protein sequence ID" value="KKP85644.1"/>
    <property type="molecule type" value="Genomic_DNA"/>
</dbReference>
<keyword evidence="1" id="KW-0812">Transmembrane</keyword>
<reference evidence="2 3" key="1">
    <citation type="journal article" date="2015" name="Nature">
        <title>rRNA introns, odd ribosomes, and small enigmatic genomes across a large radiation of phyla.</title>
        <authorList>
            <person name="Brown C.T."/>
            <person name="Hug L.A."/>
            <person name="Thomas B.C."/>
            <person name="Sharon I."/>
            <person name="Castelle C.J."/>
            <person name="Singh A."/>
            <person name="Wilkins M.J."/>
            <person name="Williams K.H."/>
            <person name="Banfield J.F."/>
        </authorList>
    </citation>
    <scope>NUCLEOTIDE SEQUENCE [LARGE SCALE GENOMIC DNA]</scope>
</reference>
<organism evidence="2 3">
    <name type="scientific">Candidatus Roizmanbacteria bacterium GW2011_GWA2_35_8</name>
    <dbReference type="NCBI Taxonomy" id="1618479"/>
    <lineage>
        <taxon>Bacteria</taxon>
        <taxon>Candidatus Roizmaniibacteriota</taxon>
    </lineage>
</organism>
<sequence length="689" mass="79903">LNLNKFSHPKKKIVHIYLNSKKGAKHSNNIKFLKIISFSGTHISEVDLDKILWFTFSETKEINLYLDNEKTHKPHTEKAVFLTKISRYFTKKYIIFISLISLLIFYLSFIPPLILSGFYTMKSFNFLKSSEEINTEKYLQKSEKILAISKGLYSYSRPVFLLFGLALYPDNLIDLSTRIHLIIREINNTLDNGKQIQMLIFKQEKNAADRRDLDMRINRLEEGLNIVDENMKLISQKIPKNLFISKKTKQDMIQSQDMISKLNKMFKYLIRIIKDPVKRKYLIFFANNRELRPGGGFLGSFGIVTIGNYSVSKIEVHDVYDADGQLIAHIEPPAPLRKYLGVPHWFLRDSNYSPDFLDNYQKALIFLEKEINLTEISGGILVTTSAIENVLEAFGDIYLPDYKEHINSQNFYLKTQLHVEKKFFPGSTQKKTFLNALINQLYINIDNFSLKKLGIGLKKSLDEKQIVVYFDDQIFQSFIDSSYWSGRVIEPKCTIATQNCITDYLFPYDTNVGANKANYFINRDLSLKTNIKEDGTIHHLLSVQYKNSSPDEIFPAGYYRNYFQVLIPKDAIVNQVTRDGILVEEIDQTNDRYKTVGFFFEVAPKKSVEVKIEYFLKDKVLPGQQMYQFVIQKQIGAPNSDFVLVLKTSDDTYVMNQNFSPVVKDGEMIYNTNLSTDKIFLVELIKEKP</sequence>
<feature type="transmembrane region" description="Helical" evidence="1">
    <location>
        <begin position="93"/>
        <end position="119"/>
    </location>
</feature>
<protein>
    <recommendedName>
        <fullName evidence="4">DUF4012 domain-containing protein</fullName>
    </recommendedName>
</protein>
<evidence type="ECO:0008006" key="4">
    <source>
        <dbReference type="Google" id="ProtNLM"/>
    </source>
</evidence>
<keyword evidence="1" id="KW-0472">Membrane</keyword>
<evidence type="ECO:0000313" key="3">
    <source>
        <dbReference type="Proteomes" id="UP000034536"/>
    </source>
</evidence>
<keyword evidence="1" id="KW-1133">Transmembrane helix</keyword>
<dbReference type="Pfam" id="PF13196">
    <property type="entry name" value="DUF4012"/>
    <property type="match status" value="1"/>
</dbReference>